<dbReference type="InterPro" id="IPR011048">
    <property type="entry name" value="Haem_d1_sf"/>
</dbReference>
<dbReference type="SUPFAM" id="SSF51004">
    <property type="entry name" value="C-terminal (heme d1) domain of cytochrome cd1-nitrite reductase"/>
    <property type="match status" value="1"/>
</dbReference>
<dbReference type="Gene3D" id="2.130.10.10">
    <property type="entry name" value="YVTN repeat-like/Quinoprotein amine dehydrogenase"/>
    <property type="match status" value="1"/>
</dbReference>
<reference evidence="3 4" key="1">
    <citation type="journal article" date="2024" name="Commun. Biol.">
        <title>Comparative genomic analysis of thermophilic fungi reveals convergent evolutionary adaptations and gene losses.</title>
        <authorList>
            <person name="Steindorff A.S."/>
            <person name="Aguilar-Pontes M.V."/>
            <person name="Robinson A.J."/>
            <person name="Andreopoulos B."/>
            <person name="LaButti K."/>
            <person name="Kuo A."/>
            <person name="Mondo S."/>
            <person name="Riley R."/>
            <person name="Otillar R."/>
            <person name="Haridas S."/>
            <person name="Lipzen A."/>
            <person name="Grimwood J."/>
            <person name="Schmutz J."/>
            <person name="Clum A."/>
            <person name="Reid I.D."/>
            <person name="Moisan M.C."/>
            <person name="Butler G."/>
            <person name="Nguyen T.T.M."/>
            <person name="Dewar K."/>
            <person name="Conant G."/>
            <person name="Drula E."/>
            <person name="Henrissat B."/>
            <person name="Hansel C."/>
            <person name="Singer S."/>
            <person name="Hutchinson M.I."/>
            <person name="de Vries R.P."/>
            <person name="Natvig D.O."/>
            <person name="Powell A.J."/>
            <person name="Tsang A."/>
            <person name="Grigoriev I.V."/>
        </authorList>
    </citation>
    <scope>NUCLEOTIDE SEQUENCE [LARGE SCALE GENOMIC DNA]</scope>
    <source>
        <strain evidence="3 4">ATCC 24622</strain>
    </source>
</reference>
<dbReference type="EMBL" id="JAZHXJ010000583">
    <property type="protein sequence ID" value="KAL1856892.1"/>
    <property type="molecule type" value="Genomic_DNA"/>
</dbReference>
<dbReference type="Proteomes" id="UP001586593">
    <property type="component" value="Unassembled WGS sequence"/>
</dbReference>
<protein>
    <recommendedName>
        <fullName evidence="5">6-phosphogluconolactonase</fullName>
    </recommendedName>
</protein>
<accession>A0ABR3W9W5</accession>
<comment type="caution">
    <text evidence="3">The sequence shown here is derived from an EMBL/GenBank/DDBJ whole genome shotgun (WGS) entry which is preliminary data.</text>
</comment>
<dbReference type="InterPro" id="IPR019405">
    <property type="entry name" value="Lactonase_7-beta_prop"/>
</dbReference>
<feature type="signal peptide" evidence="2">
    <location>
        <begin position="1"/>
        <end position="17"/>
    </location>
</feature>
<keyword evidence="2" id="KW-0732">Signal</keyword>
<proteinExistence type="inferred from homology"/>
<evidence type="ECO:0000313" key="3">
    <source>
        <dbReference type="EMBL" id="KAL1856892.1"/>
    </source>
</evidence>
<evidence type="ECO:0008006" key="5">
    <source>
        <dbReference type="Google" id="ProtNLM"/>
    </source>
</evidence>
<name>A0ABR3W9W5_9PEZI</name>
<dbReference type="PANTHER" id="PTHR30344">
    <property type="entry name" value="6-PHOSPHOGLUCONOLACTONASE-RELATED"/>
    <property type="match status" value="1"/>
</dbReference>
<dbReference type="InterPro" id="IPR015943">
    <property type="entry name" value="WD40/YVTN_repeat-like_dom_sf"/>
</dbReference>
<dbReference type="PANTHER" id="PTHR30344:SF1">
    <property type="entry name" value="6-PHOSPHOGLUCONOLACTONASE"/>
    <property type="match status" value="1"/>
</dbReference>
<evidence type="ECO:0000313" key="4">
    <source>
        <dbReference type="Proteomes" id="UP001586593"/>
    </source>
</evidence>
<evidence type="ECO:0000256" key="2">
    <source>
        <dbReference type="SAM" id="SignalP"/>
    </source>
</evidence>
<evidence type="ECO:0000256" key="1">
    <source>
        <dbReference type="ARBA" id="ARBA00005564"/>
    </source>
</evidence>
<comment type="similarity">
    <text evidence="1">Belongs to the cycloisomerase 2 family.</text>
</comment>
<organism evidence="3 4">
    <name type="scientific">Phialemonium thermophilum</name>
    <dbReference type="NCBI Taxonomy" id="223376"/>
    <lineage>
        <taxon>Eukaryota</taxon>
        <taxon>Fungi</taxon>
        <taxon>Dikarya</taxon>
        <taxon>Ascomycota</taxon>
        <taxon>Pezizomycotina</taxon>
        <taxon>Sordariomycetes</taxon>
        <taxon>Sordariomycetidae</taxon>
        <taxon>Cephalothecales</taxon>
        <taxon>Cephalothecaceae</taxon>
        <taxon>Phialemonium</taxon>
    </lineage>
</organism>
<feature type="chain" id="PRO_5045909981" description="6-phosphogluconolactonase" evidence="2">
    <location>
        <begin position="18"/>
        <end position="414"/>
    </location>
</feature>
<gene>
    <name evidence="3" type="ORF">VTK73DRAFT_8215</name>
</gene>
<dbReference type="InterPro" id="IPR050282">
    <property type="entry name" value="Cycloisomerase_2"/>
</dbReference>
<dbReference type="Pfam" id="PF10282">
    <property type="entry name" value="Lactonase"/>
    <property type="match status" value="1"/>
</dbReference>
<sequence length="414" mass="42581">MPPVRASFLALLPVALAANLLVSHYSGNLYSLSLGTEGGGNGTLSIQQTLRAGGVMPSWLTLDAASGSLYVTDESNFGGSSLTQLSVSADGTLQTGAVARASGGELHSCLYGGSDGKGFLAAAEYDPSSISTWKLPLSSSTQSLQRMTFTMDGRGPVPSRQDKPHPHSTFTDPTGQFLLSADLGADLIRVFRIDADTGHLASCGNFSTGPGDGPRHGAWWIPGGTNNSSSSSKQGVPGTTLYIVNELANSVTVWQVTYSLPSGGASSSSSSSSSSCLTLSKTQSIPTHAQGVTPGPGSKAAEVQVAGDFLYAANRNDKLFGPTSDSVATYAIDPRSGSLSFVESTDTHTYFPRTFQINRAGDLVAFGGQTSSTVAIVARDASTGRLGGLVATLAVGRPGTVNNEDGLSAVIWLE</sequence>
<keyword evidence="4" id="KW-1185">Reference proteome</keyword>